<reference evidence="1" key="2">
    <citation type="journal article" date="2015" name="Fish Shellfish Immunol.">
        <title>Early steps in the European eel (Anguilla anguilla)-Vibrio vulnificus interaction in the gills: Role of the RtxA13 toxin.</title>
        <authorList>
            <person name="Callol A."/>
            <person name="Pajuelo D."/>
            <person name="Ebbesson L."/>
            <person name="Teles M."/>
            <person name="MacKenzie S."/>
            <person name="Amaro C."/>
        </authorList>
    </citation>
    <scope>NUCLEOTIDE SEQUENCE</scope>
</reference>
<evidence type="ECO:0000313" key="1">
    <source>
        <dbReference type="EMBL" id="JAI01835.1"/>
    </source>
</evidence>
<dbReference type="EMBL" id="GBXM01006743">
    <property type="protein sequence ID" value="JAI01835.1"/>
    <property type="molecule type" value="Transcribed_RNA"/>
</dbReference>
<protein>
    <submittedName>
        <fullName evidence="1">Uncharacterized protein</fullName>
    </submittedName>
</protein>
<proteinExistence type="predicted"/>
<organism evidence="1">
    <name type="scientific">Anguilla anguilla</name>
    <name type="common">European freshwater eel</name>
    <name type="synonym">Muraena anguilla</name>
    <dbReference type="NCBI Taxonomy" id="7936"/>
    <lineage>
        <taxon>Eukaryota</taxon>
        <taxon>Metazoa</taxon>
        <taxon>Chordata</taxon>
        <taxon>Craniata</taxon>
        <taxon>Vertebrata</taxon>
        <taxon>Euteleostomi</taxon>
        <taxon>Actinopterygii</taxon>
        <taxon>Neopterygii</taxon>
        <taxon>Teleostei</taxon>
        <taxon>Anguilliformes</taxon>
        <taxon>Anguillidae</taxon>
        <taxon>Anguilla</taxon>
    </lineage>
</organism>
<dbReference type="AlphaFoldDB" id="A0A0E9XGR7"/>
<sequence>MEVCFIIHLQSAVQVQPSENSTSAPVWPSYSLIPFPSAQNKLWHHRNMDFDMQPTLFQFAPISSLT</sequence>
<name>A0A0E9XGR7_ANGAN</name>
<accession>A0A0E9XGR7</accession>
<reference evidence="1" key="1">
    <citation type="submission" date="2014-11" db="EMBL/GenBank/DDBJ databases">
        <authorList>
            <person name="Amaro Gonzalez C."/>
        </authorList>
    </citation>
    <scope>NUCLEOTIDE SEQUENCE</scope>
</reference>